<dbReference type="EMBL" id="PCVY01000076">
    <property type="protein sequence ID" value="PIQ85102.1"/>
    <property type="molecule type" value="Genomic_DNA"/>
</dbReference>
<proteinExistence type="inferred from homology"/>
<dbReference type="InterPro" id="IPR008978">
    <property type="entry name" value="HSP20-like_chaperone"/>
</dbReference>
<feature type="transmembrane region" description="Helical" evidence="4">
    <location>
        <begin position="12"/>
        <end position="33"/>
    </location>
</feature>
<keyword evidence="1" id="KW-0346">Stress response</keyword>
<dbReference type="SUPFAM" id="SSF49764">
    <property type="entry name" value="HSP20-like chaperones"/>
    <property type="match status" value="1"/>
</dbReference>
<evidence type="ECO:0000313" key="6">
    <source>
        <dbReference type="EMBL" id="PIQ85102.1"/>
    </source>
</evidence>
<accession>A0A2H0LL08</accession>
<dbReference type="Pfam" id="PF00011">
    <property type="entry name" value="HSP20"/>
    <property type="match status" value="1"/>
</dbReference>
<keyword evidence="4" id="KW-0812">Transmembrane</keyword>
<evidence type="ECO:0000256" key="2">
    <source>
        <dbReference type="PROSITE-ProRule" id="PRU00285"/>
    </source>
</evidence>
<dbReference type="PROSITE" id="PS01031">
    <property type="entry name" value="SHSP"/>
    <property type="match status" value="1"/>
</dbReference>
<comment type="similarity">
    <text evidence="2 3">Belongs to the small heat shock protein (HSP20) family.</text>
</comment>
<evidence type="ECO:0000259" key="5">
    <source>
        <dbReference type="PROSITE" id="PS01031"/>
    </source>
</evidence>
<dbReference type="InterPro" id="IPR002068">
    <property type="entry name" value="A-crystallin/Hsp20_dom"/>
</dbReference>
<protein>
    <recommendedName>
        <fullName evidence="5">SHSP domain-containing protein</fullName>
    </recommendedName>
</protein>
<dbReference type="PANTHER" id="PTHR46733">
    <property type="entry name" value="26.5 KDA HEAT SHOCK PROTEIN, MITOCHONDRIAL"/>
    <property type="match status" value="1"/>
</dbReference>
<keyword evidence="4" id="KW-0472">Membrane</keyword>
<reference evidence="6 7" key="1">
    <citation type="submission" date="2017-09" db="EMBL/GenBank/DDBJ databases">
        <title>Depth-based differentiation of microbial function through sediment-hosted aquifers and enrichment of novel symbionts in the deep terrestrial subsurface.</title>
        <authorList>
            <person name="Probst A.J."/>
            <person name="Ladd B."/>
            <person name="Jarett J.K."/>
            <person name="Geller-Mcgrath D.E."/>
            <person name="Sieber C.M."/>
            <person name="Emerson J.B."/>
            <person name="Anantharaman K."/>
            <person name="Thomas B.C."/>
            <person name="Malmstrom R."/>
            <person name="Stieglmeier M."/>
            <person name="Klingl A."/>
            <person name="Woyke T."/>
            <person name="Ryan C.M."/>
            <person name="Banfield J.F."/>
        </authorList>
    </citation>
    <scope>NUCLEOTIDE SEQUENCE [LARGE SCALE GENOMIC DNA]</scope>
    <source>
        <strain evidence="6">CG11_big_fil_rev_8_21_14_0_20_45_26</strain>
    </source>
</reference>
<name>A0A2H0LL08_9BACT</name>
<dbReference type="Proteomes" id="UP000230859">
    <property type="component" value="Unassembled WGS sequence"/>
</dbReference>
<dbReference type="GO" id="GO:0009408">
    <property type="term" value="P:response to heat"/>
    <property type="evidence" value="ECO:0007669"/>
    <property type="project" value="InterPro"/>
</dbReference>
<evidence type="ECO:0000256" key="4">
    <source>
        <dbReference type="SAM" id="Phobius"/>
    </source>
</evidence>
<keyword evidence="4" id="KW-1133">Transmembrane helix</keyword>
<feature type="domain" description="SHSP" evidence="5">
    <location>
        <begin position="120"/>
        <end position="234"/>
    </location>
</feature>
<dbReference type="InterPro" id="IPR044587">
    <property type="entry name" value="HSP21-like"/>
</dbReference>
<dbReference type="Gene3D" id="2.60.40.790">
    <property type="match status" value="1"/>
</dbReference>
<sequence>MEQAIEKKKTTPLITSLAVLLAFVAVIQGYFLYHLHQKNQAIEKKMTESYYSQNQNKGVTPQSAVLRAGMMQPTASFLSGRHDQWDPFREMALMQRHMDRMLNHFLNDTWMAGAVPFGRSDFQTISPSAEFEDQGDVWIIRFDMPGLEKDKIELEVKNGFLSVRAEREAQHTSEDKSKGFYTHEIQYGSFARAVPLPSNADESKVEASYDKGVLTVRISKKDDTQASVGKIAVQ</sequence>
<dbReference type="CDD" id="cd06464">
    <property type="entry name" value="ACD_sHsps-like"/>
    <property type="match status" value="1"/>
</dbReference>
<organism evidence="6 7">
    <name type="scientific">Candidatus Abzuiibacterium crystallinum</name>
    <dbReference type="NCBI Taxonomy" id="1974748"/>
    <lineage>
        <taxon>Bacteria</taxon>
        <taxon>Pseudomonadati</taxon>
        <taxon>Candidatus Omnitrophota</taxon>
        <taxon>Candidatus Abzuiibacterium</taxon>
    </lineage>
</organism>
<evidence type="ECO:0000256" key="3">
    <source>
        <dbReference type="RuleBase" id="RU003616"/>
    </source>
</evidence>
<comment type="caution">
    <text evidence="6">The sequence shown here is derived from an EMBL/GenBank/DDBJ whole genome shotgun (WGS) entry which is preliminary data.</text>
</comment>
<gene>
    <name evidence="6" type="ORF">COV74_10925</name>
</gene>
<evidence type="ECO:0000256" key="1">
    <source>
        <dbReference type="ARBA" id="ARBA00023016"/>
    </source>
</evidence>
<evidence type="ECO:0000313" key="7">
    <source>
        <dbReference type="Proteomes" id="UP000230859"/>
    </source>
</evidence>
<dbReference type="PANTHER" id="PTHR46733:SF4">
    <property type="entry name" value="HEAT SHOCK PROTEIN 21, CHLOROPLASTIC"/>
    <property type="match status" value="1"/>
</dbReference>
<dbReference type="AlphaFoldDB" id="A0A2H0LL08"/>